<dbReference type="RefSeq" id="WP_344712064.1">
    <property type="nucleotide sequence ID" value="NZ_BAABCB010000002.1"/>
</dbReference>
<dbReference type="InterPro" id="IPR046826">
    <property type="entry name" value="PDH_N"/>
</dbReference>
<dbReference type="EMBL" id="BAABCB010000002">
    <property type="protein sequence ID" value="GAA4240429.1"/>
    <property type="molecule type" value="Genomic_DNA"/>
</dbReference>
<dbReference type="InterPro" id="IPR046825">
    <property type="entry name" value="PDH_C"/>
</dbReference>
<dbReference type="Pfam" id="PF02153">
    <property type="entry name" value="PDH_N"/>
    <property type="match status" value="1"/>
</dbReference>
<feature type="domain" description="Prephenate/arogenate dehydrogenase" evidence="2">
    <location>
        <begin position="2"/>
        <end position="283"/>
    </location>
</feature>
<dbReference type="InterPro" id="IPR036291">
    <property type="entry name" value="NAD(P)-bd_dom_sf"/>
</dbReference>
<keyword evidence="4" id="KW-1185">Reference proteome</keyword>
<dbReference type="NCBIfam" id="NF006307">
    <property type="entry name" value="PRK08507.1"/>
    <property type="match status" value="1"/>
</dbReference>
<dbReference type="SUPFAM" id="SSF48179">
    <property type="entry name" value="6-phosphogluconate dehydrogenase C-terminal domain-like"/>
    <property type="match status" value="1"/>
</dbReference>
<organism evidence="3 4">
    <name type="scientific">Winogradskyella damuponensis</name>
    <dbReference type="NCBI Taxonomy" id="943939"/>
    <lineage>
        <taxon>Bacteria</taxon>
        <taxon>Pseudomonadati</taxon>
        <taxon>Bacteroidota</taxon>
        <taxon>Flavobacteriia</taxon>
        <taxon>Flavobacteriales</taxon>
        <taxon>Flavobacteriaceae</taxon>
        <taxon>Winogradskyella</taxon>
    </lineage>
</organism>
<dbReference type="Gene3D" id="1.10.3660.10">
    <property type="entry name" value="6-phosphogluconate dehydrogenase C-terminal like domain"/>
    <property type="match status" value="1"/>
</dbReference>
<dbReference type="PANTHER" id="PTHR21363">
    <property type="entry name" value="PREPHENATE DEHYDROGENASE"/>
    <property type="match status" value="1"/>
</dbReference>
<evidence type="ECO:0000313" key="3">
    <source>
        <dbReference type="EMBL" id="GAA4240429.1"/>
    </source>
</evidence>
<dbReference type="InterPro" id="IPR003099">
    <property type="entry name" value="Prephen_DH"/>
</dbReference>
<name>A0ABP8CL45_9FLAO</name>
<dbReference type="PROSITE" id="PS51176">
    <property type="entry name" value="PDH_ADH"/>
    <property type="match status" value="1"/>
</dbReference>
<dbReference type="PANTHER" id="PTHR21363:SF0">
    <property type="entry name" value="PREPHENATE DEHYDROGENASE [NADP(+)]"/>
    <property type="match status" value="1"/>
</dbReference>
<dbReference type="InterPro" id="IPR008927">
    <property type="entry name" value="6-PGluconate_DH-like_C_sf"/>
</dbReference>
<dbReference type="Pfam" id="PF20463">
    <property type="entry name" value="PDH_C"/>
    <property type="match status" value="1"/>
</dbReference>
<evidence type="ECO:0000259" key="2">
    <source>
        <dbReference type="PROSITE" id="PS51176"/>
    </source>
</evidence>
<protein>
    <submittedName>
        <fullName evidence="3">Prephenate dehydrogenase</fullName>
    </submittedName>
</protein>
<dbReference type="SUPFAM" id="SSF51735">
    <property type="entry name" value="NAD(P)-binding Rossmann-fold domains"/>
    <property type="match status" value="1"/>
</dbReference>
<dbReference type="Gene3D" id="3.40.50.720">
    <property type="entry name" value="NAD(P)-binding Rossmann-like Domain"/>
    <property type="match status" value="1"/>
</dbReference>
<proteinExistence type="predicted"/>
<reference evidence="4" key="1">
    <citation type="journal article" date="2019" name="Int. J. Syst. Evol. Microbiol.">
        <title>The Global Catalogue of Microorganisms (GCM) 10K type strain sequencing project: providing services to taxonomists for standard genome sequencing and annotation.</title>
        <authorList>
            <consortium name="The Broad Institute Genomics Platform"/>
            <consortium name="The Broad Institute Genome Sequencing Center for Infectious Disease"/>
            <person name="Wu L."/>
            <person name="Ma J."/>
        </authorList>
    </citation>
    <scope>NUCLEOTIDE SEQUENCE [LARGE SCALE GENOMIC DNA]</scope>
    <source>
        <strain evidence="4">JCM 17633</strain>
    </source>
</reference>
<dbReference type="InterPro" id="IPR050812">
    <property type="entry name" value="Preph/Arog_dehydrog"/>
</dbReference>
<keyword evidence="1" id="KW-0560">Oxidoreductase</keyword>
<dbReference type="Proteomes" id="UP001501682">
    <property type="component" value="Unassembled WGS sequence"/>
</dbReference>
<evidence type="ECO:0000256" key="1">
    <source>
        <dbReference type="ARBA" id="ARBA00023002"/>
    </source>
</evidence>
<evidence type="ECO:0000313" key="4">
    <source>
        <dbReference type="Proteomes" id="UP001501682"/>
    </source>
</evidence>
<gene>
    <name evidence="3" type="ORF">GCM10022292_03010</name>
</gene>
<accession>A0ABP8CL45</accession>
<comment type="caution">
    <text evidence="3">The sequence shown here is derived from an EMBL/GenBank/DDBJ whole genome shotgun (WGS) entry which is preliminary data.</text>
</comment>
<sequence>MNNIFIIGVGLIGGSFAFDVKALHPKCKVFGIDSTEAHLEEALQLGVIDEKAHFEDLNKADVVIIAIPVDATLEVLPKVLDHISEDAIVFDVGSTKEDICDIVRNHPKRRNYLAAHPIAGTEHSGPKAAIRNLYKNKTNIICEVEETAFKLQEKALKLFSDLGMRIRYMNPKAHDKHIAYVSHLSHISAFMLGKTVIDKERNERDIFDMAGSGFASTVRLAKSSPAMWTPIFKQNKTNVIETLDEYINNLKHFKQLMEDDDFEAVYNEMDKTNHIKDILNGIQ</sequence>